<dbReference type="InterPro" id="IPR000485">
    <property type="entry name" value="AsnC-type_HTH_dom"/>
</dbReference>
<protein>
    <submittedName>
        <fullName evidence="1">Putative transcriptional regulator with HTH domain</fullName>
    </submittedName>
</protein>
<dbReference type="PRINTS" id="PR00033">
    <property type="entry name" value="HTHASNC"/>
</dbReference>
<dbReference type="HOGENOM" id="CLU_2261858_0_0_10"/>
<dbReference type="EMBL" id="JH719942">
    <property type="protein sequence ID" value="EJF53316.1"/>
    <property type="molecule type" value="Genomic_DNA"/>
</dbReference>
<name>J0XWB5_9BACT</name>
<dbReference type="Proteomes" id="UP000005113">
    <property type="component" value="Unassembled WGS sequence"/>
</dbReference>
<organism evidence="1 2">
    <name type="scientific">Saprospira grandis DSM 2844</name>
    <dbReference type="NCBI Taxonomy" id="694433"/>
    <lineage>
        <taxon>Bacteria</taxon>
        <taxon>Pseudomonadati</taxon>
        <taxon>Bacteroidota</taxon>
        <taxon>Saprospiria</taxon>
        <taxon>Saprospirales</taxon>
        <taxon>Saprospiraceae</taxon>
        <taxon>Saprospira</taxon>
    </lineage>
</organism>
<dbReference type="InterPro" id="IPR036390">
    <property type="entry name" value="WH_DNA-bd_sf"/>
</dbReference>
<gene>
    <name evidence="1" type="ORF">SapgrDRAFT_1608</name>
</gene>
<dbReference type="InterPro" id="IPR036388">
    <property type="entry name" value="WH-like_DNA-bd_sf"/>
</dbReference>
<accession>J0XWB5</accession>
<proteinExistence type="predicted"/>
<dbReference type="RefSeq" id="WP_002658881.1">
    <property type="nucleotide sequence ID" value="NZ_JH719942.1"/>
</dbReference>
<evidence type="ECO:0000313" key="1">
    <source>
        <dbReference type="EMBL" id="EJF53316.1"/>
    </source>
</evidence>
<dbReference type="GO" id="GO:0043565">
    <property type="term" value="F:sequence-specific DNA binding"/>
    <property type="evidence" value="ECO:0007669"/>
    <property type="project" value="InterPro"/>
</dbReference>
<evidence type="ECO:0000313" key="2">
    <source>
        <dbReference type="Proteomes" id="UP000005113"/>
    </source>
</evidence>
<dbReference type="AlphaFoldDB" id="J0XWB5"/>
<reference evidence="2" key="1">
    <citation type="journal article" date="2012" name="Stand. Genomic Sci.">
        <title>Permanent draft genome sequence of the gliding predator Saprospira grandis strain Sa g1 (= HR1).</title>
        <authorList>
            <person name="Mavromatis K."/>
            <person name="Chertkov O."/>
            <person name="Lapidus A."/>
            <person name="Nolan M."/>
            <person name="Lucas S."/>
            <person name="Tice H."/>
            <person name="Del Rio T.G."/>
            <person name="Cheng J.F."/>
            <person name="Han C."/>
            <person name="Tapia R."/>
            <person name="Bruce D."/>
            <person name="Goodwin L.A."/>
            <person name="Pitluck S."/>
            <person name="Huntemann M."/>
            <person name="Liolios K."/>
            <person name="Pagani I."/>
            <person name="Ivanova N."/>
            <person name="Mikhailova N."/>
            <person name="Pati A."/>
            <person name="Chen A."/>
            <person name="Palaniappan K."/>
            <person name="Land M."/>
            <person name="Brambilla E.M."/>
            <person name="Rohde M."/>
            <person name="Spring S."/>
            <person name="Goker M."/>
            <person name="Detter J.C."/>
            <person name="Bristow J."/>
            <person name="Eisen J.A."/>
            <person name="Markowitz V."/>
            <person name="Hugenholtz P."/>
            <person name="Kyrpides N.C."/>
            <person name="Klenk H.P."/>
            <person name="Woyke T."/>
        </authorList>
    </citation>
    <scope>NUCLEOTIDE SEQUENCE [LARGE SCALE GENOMIC DNA]</scope>
    <source>
        <strain evidence="2">DSM 2844</strain>
    </source>
</reference>
<dbReference type="SUPFAM" id="SSF46785">
    <property type="entry name" value="Winged helix' DNA-binding domain"/>
    <property type="match status" value="1"/>
</dbReference>
<dbReference type="Gene3D" id="1.10.10.10">
    <property type="entry name" value="Winged helix-like DNA-binding domain superfamily/Winged helix DNA-binding domain"/>
    <property type="match status" value="1"/>
</dbReference>
<dbReference type="Pfam" id="PF13412">
    <property type="entry name" value="HTH_24"/>
    <property type="match status" value="1"/>
</dbReference>
<sequence>MGVIFNFSQNFIRIELPKKQLPASQKGLVKGVVKDLDERQIALLNLIAENPKYTKVEMAQKIGVSTTTIDKHLKVLKELKLLKRQGGRKNGYWQILHKNDRGE</sequence>